<evidence type="ECO:0000256" key="2">
    <source>
        <dbReference type="ARBA" id="ARBA00008707"/>
    </source>
</evidence>
<evidence type="ECO:0000256" key="5">
    <source>
        <dbReference type="ARBA" id="ARBA00023136"/>
    </source>
</evidence>
<evidence type="ECO:0000256" key="6">
    <source>
        <dbReference type="SAM" id="Phobius"/>
    </source>
</evidence>
<feature type="transmembrane region" description="Helical" evidence="6">
    <location>
        <begin position="123"/>
        <end position="141"/>
    </location>
</feature>
<dbReference type="GO" id="GO:0010256">
    <property type="term" value="P:endomembrane system organization"/>
    <property type="evidence" value="ECO:0007669"/>
    <property type="project" value="TreeGrafter"/>
</dbReference>
<keyword evidence="4 6" id="KW-1133">Transmembrane helix</keyword>
<sequence>MNMDLNEQQIDIKVYSNNATPAPEHETLNPSSIPPQPKKRRALTSLLTFEMVLPSIYMNGQCAPTLMIHFLLFVCALSCFFFHFTDSFHGPASAIYYGFVTPSWPSRMMEGSPIAFPLGRESFLLMVGIVCSGLVLIFPTFRRGIGWM</sequence>
<evidence type="ECO:0000256" key="3">
    <source>
        <dbReference type="ARBA" id="ARBA00022692"/>
    </source>
</evidence>
<dbReference type="AlphaFoldDB" id="A0A0B2Q035"/>
<gene>
    <name evidence="7" type="ORF">glysoja_042747</name>
</gene>
<dbReference type="GO" id="GO:0016020">
    <property type="term" value="C:membrane"/>
    <property type="evidence" value="ECO:0007669"/>
    <property type="project" value="UniProtKB-SubCell"/>
</dbReference>
<dbReference type="GO" id="GO:0005737">
    <property type="term" value="C:cytoplasm"/>
    <property type="evidence" value="ECO:0007669"/>
    <property type="project" value="UniProtKB-ARBA"/>
</dbReference>
<organism evidence="7">
    <name type="scientific">Glycine soja</name>
    <name type="common">Wild soybean</name>
    <dbReference type="NCBI Taxonomy" id="3848"/>
    <lineage>
        <taxon>Eukaryota</taxon>
        <taxon>Viridiplantae</taxon>
        <taxon>Streptophyta</taxon>
        <taxon>Embryophyta</taxon>
        <taxon>Tracheophyta</taxon>
        <taxon>Spermatophyta</taxon>
        <taxon>Magnoliopsida</taxon>
        <taxon>eudicotyledons</taxon>
        <taxon>Gunneridae</taxon>
        <taxon>Pentapetalae</taxon>
        <taxon>rosids</taxon>
        <taxon>fabids</taxon>
        <taxon>Fabales</taxon>
        <taxon>Fabaceae</taxon>
        <taxon>Papilionoideae</taxon>
        <taxon>50 kb inversion clade</taxon>
        <taxon>NPAAA clade</taxon>
        <taxon>indigoferoid/millettioid clade</taxon>
        <taxon>Phaseoleae</taxon>
        <taxon>Glycine</taxon>
        <taxon>Glycine subgen. Soja</taxon>
    </lineage>
</organism>
<evidence type="ECO:0000313" key="7">
    <source>
        <dbReference type="EMBL" id="KHN13328.1"/>
    </source>
</evidence>
<dbReference type="PANTHER" id="PTHR31621:SF11">
    <property type="entry name" value="PROTEIN DMP8-RELATED"/>
    <property type="match status" value="1"/>
</dbReference>
<accession>A0A0B2Q035</accession>
<proteinExistence type="inferred from homology"/>
<evidence type="ECO:0000256" key="4">
    <source>
        <dbReference type="ARBA" id="ARBA00022989"/>
    </source>
</evidence>
<keyword evidence="5 6" id="KW-0472">Membrane</keyword>
<evidence type="ECO:0000256" key="1">
    <source>
        <dbReference type="ARBA" id="ARBA00004141"/>
    </source>
</evidence>
<dbReference type="Proteomes" id="UP000053555">
    <property type="component" value="Unassembled WGS sequence"/>
</dbReference>
<dbReference type="InterPro" id="IPR007770">
    <property type="entry name" value="DMP"/>
</dbReference>
<comment type="subcellular location">
    <subcellularLocation>
        <location evidence="1">Membrane</location>
        <topology evidence="1">Multi-pass membrane protein</topology>
    </subcellularLocation>
</comment>
<keyword evidence="3 6" id="KW-0812">Transmembrane</keyword>
<reference evidence="7" key="1">
    <citation type="submission" date="2014-07" db="EMBL/GenBank/DDBJ databases">
        <title>Identification of a novel salt tolerance gene in wild soybean by whole-genome sequencing.</title>
        <authorList>
            <person name="Lam H.-M."/>
            <person name="Qi X."/>
            <person name="Li M.-W."/>
            <person name="Liu X."/>
            <person name="Xie M."/>
            <person name="Ni M."/>
            <person name="Xu X."/>
        </authorList>
    </citation>
    <scope>NUCLEOTIDE SEQUENCE [LARGE SCALE GENOMIC DNA]</scope>
    <source>
        <tissue evidence="7">Root</tissue>
    </source>
</reference>
<dbReference type="Pfam" id="PF05078">
    <property type="entry name" value="DUF679"/>
    <property type="match status" value="1"/>
</dbReference>
<dbReference type="EMBL" id="KN662686">
    <property type="protein sequence ID" value="KHN13328.1"/>
    <property type="molecule type" value="Genomic_DNA"/>
</dbReference>
<feature type="transmembrane region" description="Helical" evidence="6">
    <location>
        <begin position="66"/>
        <end position="84"/>
    </location>
</feature>
<name>A0A0B2Q035_GLYSO</name>
<dbReference type="PANTHER" id="PTHR31621">
    <property type="entry name" value="PROTEIN DMP3"/>
    <property type="match status" value="1"/>
</dbReference>
<protein>
    <submittedName>
        <fullName evidence="7">Uncharacterized protein</fullName>
    </submittedName>
</protein>
<comment type="similarity">
    <text evidence="2">Belongs to the plant DMP1 protein family.</text>
</comment>